<dbReference type="AlphaFoldDB" id="A0A6A4IQE8"/>
<feature type="compositionally biased region" description="Acidic residues" evidence="1">
    <location>
        <begin position="141"/>
        <end position="150"/>
    </location>
</feature>
<dbReference type="Pfam" id="PF03031">
    <property type="entry name" value="NIF"/>
    <property type="match status" value="1"/>
</dbReference>
<feature type="compositionally biased region" description="Low complexity" evidence="1">
    <location>
        <begin position="190"/>
        <end position="202"/>
    </location>
</feature>
<evidence type="ECO:0000256" key="1">
    <source>
        <dbReference type="SAM" id="MobiDB-lite"/>
    </source>
</evidence>
<dbReference type="PROSITE" id="PS50969">
    <property type="entry name" value="FCP1"/>
    <property type="match status" value="1"/>
</dbReference>
<evidence type="ECO:0000313" key="4">
    <source>
        <dbReference type="Proteomes" id="UP000799118"/>
    </source>
</evidence>
<dbReference type="NCBIfam" id="TIGR02251">
    <property type="entry name" value="HIF-SF_euk"/>
    <property type="match status" value="1"/>
</dbReference>
<accession>A0A6A4IQE8</accession>
<gene>
    <name evidence="3" type="ORF">BT96DRAFT_375867</name>
</gene>
<keyword evidence="4" id="KW-1185">Reference proteome</keyword>
<evidence type="ECO:0000259" key="2">
    <source>
        <dbReference type="PROSITE" id="PS50969"/>
    </source>
</evidence>
<dbReference type="OrthoDB" id="277011at2759"/>
<dbReference type="InterPro" id="IPR036412">
    <property type="entry name" value="HAD-like_sf"/>
</dbReference>
<proteinExistence type="predicted"/>
<dbReference type="CDD" id="cd07521">
    <property type="entry name" value="HAD_FCP1-like"/>
    <property type="match status" value="1"/>
</dbReference>
<dbReference type="SUPFAM" id="SSF56784">
    <property type="entry name" value="HAD-like"/>
    <property type="match status" value="1"/>
</dbReference>
<protein>
    <submittedName>
        <fullName evidence="3">NIF-domain-containing protein</fullName>
    </submittedName>
</protein>
<dbReference type="InterPro" id="IPR050365">
    <property type="entry name" value="TIM50"/>
</dbReference>
<dbReference type="SMART" id="SM00577">
    <property type="entry name" value="CPDc"/>
    <property type="match status" value="1"/>
</dbReference>
<dbReference type="InterPro" id="IPR023214">
    <property type="entry name" value="HAD_sf"/>
</dbReference>
<evidence type="ECO:0000313" key="3">
    <source>
        <dbReference type="EMBL" id="KAE9410435.1"/>
    </source>
</evidence>
<dbReference type="Proteomes" id="UP000799118">
    <property type="component" value="Unassembled WGS sequence"/>
</dbReference>
<feature type="compositionally biased region" description="Polar residues" evidence="1">
    <location>
        <begin position="157"/>
        <end position="170"/>
    </location>
</feature>
<dbReference type="Gene3D" id="3.40.50.1000">
    <property type="entry name" value="HAD superfamily/HAD-like"/>
    <property type="match status" value="1"/>
</dbReference>
<dbReference type="FunFam" id="3.40.50.1000:FF:000270">
    <property type="entry name" value="Nuclear envelope-endoplasmic reticulum network protein"/>
    <property type="match status" value="1"/>
</dbReference>
<reference evidence="3" key="1">
    <citation type="journal article" date="2019" name="Environ. Microbiol.">
        <title>Fungal ecological strategies reflected in gene transcription - a case study of two litter decomposers.</title>
        <authorList>
            <person name="Barbi F."/>
            <person name="Kohler A."/>
            <person name="Barry K."/>
            <person name="Baskaran P."/>
            <person name="Daum C."/>
            <person name="Fauchery L."/>
            <person name="Ihrmark K."/>
            <person name="Kuo A."/>
            <person name="LaButti K."/>
            <person name="Lipzen A."/>
            <person name="Morin E."/>
            <person name="Grigoriev I.V."/>
            <person name="Henrissat B."/>
            <person name="Lindahl B."/>
            <person name="Martin F."/>
        </authorList>
    </citation>
    <scope>NUCLEOTIDE SEQUENCE</scope>
    <source>
        <strain evidence="3">JB14</strain>
    </source>
</reference>
<feature type="compositionally biased region" description="Polar residues" evidence="1">
    <location>
        <begin position="177"/>
        <end position="186"/>
    </location>
</feature>
<feature type="region of interest" description="Disordered" evidence="1">
    <location>
        <begin position="124"/>
        <end position="203"/>
    </location>
</feature>
<feature type="domain" description="FCP1 homology" evidence="2">
    <location>
        <begin position="213"/>
        <end position="389"/>
    </location>
</feature>
<dbReference type="InterPro" id="IPR004274">
    <property type="entry name" value="FCP1_dom"/>
</dbReference>
<organism evidence="3 4">
    <name type="scientific">Gymnopus androsaceus JB14</name>
    <dbReference type="NCBI Taxonomy" id="1447944"/>
    <lineage>
        <taxon>Eukaryota</taxon>
        <taxon>Fungi</taxon>
        <taxon>Dikarya</taxon>
        <taxon>Basidiomycota</taxon>
        <taxon>Agaricomycotina</taxon>
        <taxon>Agaricomycetes</taxon>
        <taxon>Agaricomycetidae</taxon>
        <taxon>Agaricales</taxon>
        <taxon>Marasmiineae</taxon>
        <taxon>Omphalotaceae</taxon>
        <taxon>Gymnopus</taxon>
    </lineage>
</organism>
<dbReference type="GO" id="GO:0016791">
    <property type="term" value="F:phosphatase activity"/>
    <property type="evidence" value="ECO:0007669"/>
    <property type="project" value="InterPro"/>
</dbReference>
<dbReference type="InterPro" id="IPR011948">
    <property type="entry name" value="Dullard_phosphatase"/>
</dbReference>
<name>A0A6A4IQE8_9AGAR</name>
<dbReference type="EMBL" id="ML769385">
    <property type="protein sequence ID" value="KAE9410435.1"/>
    <property type="molecule type" value="Genomic_DNA"/>
</dbReference>
<sequence>MNSLTYLSRQFDALASRSPKTPPSTPTKEFQTLASSSDVPLKRVKTWSFLFARASSSSGHPQRSYSSPNVALAATSGSATEAPALQKRPESLISRIFFLRVLILAWDSLRAAWNSLVQSTQWARNSKKVVSPEEKPLLLEESSESSDDDSPPPTARSPKSTTFLTHSNSDPLLYEQPKQNSPNLTVTLHPPSSDSVSSTPRSATPVLAARKTPFHSQKTLVLDLDETLIHSTSRPISSANSSGLFGSFGARKGGPGHVVEVMLGGRSTLYHVYKRPFVDFFLRTVSGWYTLVIFTASMQEYADPVIDWLDAGRGILDQRLFRDSCTQLPNGSYTKDLSIIEPDLARVCLVDNSPISYRVNEANGIPIEGWTHDPSDEALLDLLPVLDSLRFTSDVRRVLGLRNAAGSGGRS</sequence>
<dbReference type="PANTHER" id="PTHR12210">
    <property type="entry name" value="DULLARD PROTEIN PHOSPHATASE"/>
    <property type="match status" value="1"/>
</dbReference>